<comment type="caution">
    <text evidence="3">The sequence shown here is derived from an EMBL/GenBank/DDBJ whole genome shotgun (WGS) entry which is preliminary data.</text>
</comment>
<reference evidence="3" key="1">
    <citation type="submission" date="2021-10" db="EMBL/GenBank/DDBJ databases">
        <title>Tropical sea cucumber genome reveals ecological adaptation and Cuvierian tubules defense mechanism.</title>
        <authorList>
            <person name="Chen T."/>
        </authorList>
    </citation>
    <scope>NUCLEOTIDE SEQUENCE</scope>
    <source>
        <strain evidence="3">Nanhai2018</strain>
        <tissue evidence="3">Muscle</tissue>
    </source>
</reference>
<dbReference type="PROSITE" id="PS50017">
    <property type="entry name" value="DEATH_DOMAIN"/>
    <property type="match status" value="1"/>
</dbReference>
<dbReference type="AlphaFoldDB" id="A0A9Q1BGX6"/>
<gene>
    <name evidence="3" type="ORF">HOLleu_33830</name>
</gene>
<dbReference type="Pfam" id="PF00531">
    <property type="entry name" value="Death"/>
    <property type="match status" value="1"/>
</dbReference>
<feature type="region of interest" description="Disordered" evidence="1">
    <location>
        <begin position="164"/>
        <end position="193"/>
    </location>
</feature>
<feature type="domain" description="Death" evidence="2">
    <location>
        <begin position="77"/>
        <end position="153"/>
    </location>
</feature>
<sequence>MDILMVDKGLKAGTIKGGDGNLFSPYQVAVEGDVLGDGNEYVFTKRPMTHAYDYPAMLAEHVYDAPPPGTLKWTDVTDKELSILAGKFGSDWKAFARETLLLQQTEIQHIENNNRNDLKEQIFSAFVAWRRKQEELKIKAKLIELLKNSGYCDHDAWEFLQTTSASGHKGRRESSEYEEPSTSTYYNVSRSDGPTISKMESNRIYSRHMYDGTTLANQGTAGTPATTSRASQLSEPQSDQVQNENMRMSVAAIKQKWENHNSL</sequence>
<accession>A0A9Q1BGX6</accession>
<evidence type="ECO:0000313" key="4">
    <source>
        <dbReference type="Proteomes" id="UP001152320"/>
    </source>
</evidence>
<name>A0A9Q1BGX6_HOLLE</name>
<dbReference type="SUPFAM" id="SSF47986">
    <property type="entry name" value="DEATH domain"/>
    <property type="match status" value="1"/>
</dbReference>
<evidence type="ECO:0000259" key="2">
    <source>
        <dbReference type="PROSITE" id="PS50017"/>
    </source>
</evidence>
<organism evidence="3 4">
    <name type="scientific">Holothuria leucospilota</name>
    <name type="common">Black long sea cucumber</name>
    <name type="synonym">Mertensiothuria leucospilota</name>
    <dbReference type="NCBI Taxonomy" id="206669"/>
    <lineage>
        <taxon>Eukaryota</taxon>
        <taxon>Metazoa</taxon>
        <taxon>Echinodermata</taxon>
        <taxon>Eleutherozoa</taxon>
        <taxon>Echinozoa</taxon>
        <taxon>Holothuroidea</taxon>
        <taxon>Aspidochirotacea</taxon>
        <taxon>Aspidochirotida</taxon>
        <taxon>Holothuriidae</taxon>
        <taxon>Holothuria</taxon>
    </lineage>
</organism>
<proteinExistence type="predicted"/>
<feature type="region of interest" description="Disordered" evidence="1">
    <location>
        <begin position="215"/>
        <end position="244"/>
    </location>
</feature>
<dbReference type="GO" id="GO:0007165">
    <property type="term" value="P:signal transduction"/>
    <property type="evidence" value="ECO:0007669"/>
    <property type="project" value="InterPro"/>
</dbReference>
<dbReference type="SMART" id="SM00005">
    <property type="entry name" value="DEATH"/>
    <property type="match status" value="1"/>
</dbReference>
<dbReference type="InterPro" id="IPR000488">
    <property type="entry name" value="Death_dom"/>
</dbReference>
<dbReference type="CDD" id="cd01670">
    <property type="entry name" value="Death"/>
    <property type="match status" value="1"/>
</dbReference>
<dbReference type="Gene3D" id="1.10.533.10">
    <property type="entry name" value="Death Domain, Fas"/>
    <property type="match status" value="1"/>
</dbReference>
<dbReference type="EMBL" id="JAIZAY010000017">
    <property type="protein sequence ID" value="KAJ8026090.1"/>
    <property type="molecule type" value="Genomic_DNA"/>
</dbReference>
<protein>
    <recommendedName>
        <fullName evidence="2">Death domain-containing protein</fullName>
    </recommendedName>
</protein>
<dbReference type="Proteomes" id="UP001152320">
    <property type="component" value="Chromosome 17"/>
</dbReference>
<evidence type="ECO:0000313" key="3">
    <source>
        <dbReference type="EMBL" id="KAJ8026090.1"/>
    </source>
</evidence>
<dbReference type="InterPro" id="IPR011029">
    <property type="entry name" value="DEATH-like_dom_sf"/>
</dbReference>
<evidence type="ECO:0000256" key="1">
    <source>
        <dbReference type="SAM" id="MobiDB-lite"/>
    </source>
</evidence>
<keyword evidence="4" id="KW-1185">Reference proteome</keyword>